<dbReference type="InterPro" id="IPR050487">
    <property type="entry name" value="FtsQ_DivIB"/>
</dbReference>
<dbReference type="InterPro" id="IPR013685">
    <property type="entry name" value="POTRA_FtsQ_type"/>
</dbReference>
<protein>
    <recommendedName>
        <fullName evidence="8">Cell division protein DivIB</fullName>
    </recommendedName>
</protein>
<sequence length="261" mass="29913">MAKNKKVVSIENRIPELKKYRKKKLVRQLVLLIGFFTLLILITLYFLSPLSKVGTIYVTGNRELTEQEVRTASGIEKGDYVIAINNRNTVSEIKKNPLIKKATVTKRGFNEIEISITEYKTIGYEPKNGFYYDILENGKLLTDSSRKFPIGNRVLFVRFKNGELLTKMVKEWQKLPSEVQSAVSEIHLEPKKSDPEHLLLYMNDGNQVSATIESFSEKMIYYPSIAAQLNPGQKGVIDLEVGAYFESYYKQNQSEKANKKK</sequence>
<dbReference type="PANTHER" id="PTHR37820">
    <property type="entry name" value="CELL DIVISION PROTEIN DIVIB"/>
    <property type="match status" value="1"/>
</dbReference>
<dbReference type="InterPro" id="IPR005548">
    <property type="entry name" value="Cell_div_FtsQ/DivIB_C"/>
</dbReference>
<keyword evidence="4 8" id="KW-0812">Transmembrane</keyword>
<comment type="function">
    <text evidence="8">Cell division protein that may be involved in stabilizing or promoting the assembly of the division complex.</text>
</comment>
<gene>
    <name evidence="8" type="primary">divIB</name>
    <name evidence="10" type="ORF">MFLO_07837</name>
</gene>
<dbReference type="InterPro" id="IPR026580">
    <property type="entry name" value="DivIB"/>
</dbReference>
<keyword evidence="6 8" id="KW-0472">Membrane</keyword>
<dbReference type="PROSITE" id="PS51779">
    <property type="entry name" value="POTRA"/>
    <property type="match status" value="1"/>
</dbReference>
<keyword evidence="7 8" id="KW-0131">Cell cycle</keyword>
<dbReference type="EMBL" id="AODF01000014">
    <property type="protein sequence ID" value="EUJ32079.1"/>
    <property type="molecule type" value="Genomic_DNA"/>
</dbReference>
<dbReference type="PANTHER" id="PTHR37820:SF1">
    <property type="entry name" value="CELL DIVISION PROTEIN FTSQ"/>
    <property type="match status" value="1"/>
</dbReference>
<dbReference type="RefSeq" id="WP_036097236.1">
    <property type="nucleotide sequence ID" value="NZ_AODF01000014.1"/>
</dbReference>
<comment type="caution">
    <text evidence="10">The sequence shown here is derived from an EMBL/GenBank/DDBJ whole genome shotgun (WGS) entry which is preliminary data.</text>
</comment>
<evidence type="ECO:0000256" key="6">
    <source>
        <dbReference type="ARBA" id="ARBA00023136"/>
    </source>
</evidence>
<evidence type="ECO:0000256" key="1">
    <source>
        <dbReference type="ARBA" id="ARBA00004370"/>
    </source>
</evidence>
<keyword evidence="5 8" id="KW-1133">Transmembrane helix</keyword>
<reference evidence="10 11" key="1">
    <citation type="journal article" date="2014" name="Int. J. Syst. Evol. Microbiol.">
        <title>Listeria floridensis sp. nov., Listeria aquatica sp. nov., Listeria cornellensis sp. nov., Listeria riparia sp. nov. and Listeria grandensis sp. nov., from agricultural and natural environments.</title>
        <authorList>
            <person name="den Bakker H.C."/>
            <person name="Warchocki S."/>
            <person name="Wright E.M."/>
            <person name="Allred A.F."/>
            <person name="Ahlstrom C."/>
            <person name="Manuel C.S."/>
            <person name="Stasiewicz M.J."/>
            <person name="Burrell A."/>
            <person name="Roof S."/>
            <person name="Strawn L."/>
            <person name="Fortes E.D."/>
            <person name="Nightingale K.K."/>
            <person name="Kephart D."/>
            <person name="Wiedmann M."/>
        </authorList>
    </citation>
    <scope>NUCLEOTIDE SEQUENCE [LARGE SCALE GENOMIC DNA]</scope>
    <source>
        <strain evidence="10 11">FSL S10-1187</strain>
    </source>
</reference>
<evidence type="ECO:0000256" key="3">
    <source>
        <dbReference type="ARBA" id="ARBA00022618"/>
    </source>
</evidence>
<dbReference type="Proteomes" id="UP000019249">
    <property type="component" value="Unassembled WGS sequence"/>
</dbReference>
<comment type="subcellular location">
    <subcellularLocation>
        <location evidence="8">Cell membrane</location>
        <topology evidence="8">Single-pass type II membrane protein</topology>
    </subcellularLocation>
    <subcellularLocation>
        <location evidence="1">Membrane</location>
    </subcellularLocation>
    <text evidence="8">Localizes to the division septum.</text>
</comment>
<keyword evidence="3 8" id="KW-0132">Cell division</keyword>
<organism evidence="10 11">
    <name type="scientific">Listeria floridensis FSL S10-1187</name>
    <dbReference type="NCBI Taxonomy" id="1265817"/>
    <lineage>
        <taxon>Bacteria</taxon>
        <taxon>Bacillati</taxon>
        <taxon>Bacillota</taxon>
        <taxon>Bacilli</taxon>
        <taxon>Bacillales</taxon>
        <taxon>Listeriaceae</taxon>
        <taxon>Listeria</taxon>
    </lineage>
</organism>
<dbReference type="GO" id="GO:0051301">
    <property type="term" value="P:cell division"/>
    <property type="evidence" value="ECO:0007669"/>
    <property type="project" value="UniProtKB-KW"/>
</dbReference>
<name>A0ABP3B073_9LIST</name>
<evidence type="ECO:0000256" key="5">
    <source>
        <dbReference type="ARBA" id="ARBA00022989"/>
    </source>
</evidence>
<dbReference type="HAMAP" id="MF_00912">
    <property type="entry name" value="DivIB"/>
    <property type="match status" value="1"/>
</dbReference>
<feature type="domain" description="POTRA" evidence="9">
    <location>
        <begin position="51"/>
        <end position="119"/>
    </location>
</feature>
<comment type="similarity">
    <text evidence="8">Belongs to the FtsQ/DivIB family. DivIB subfamily.</text>
</comment>
<accession>A0ABP3B073</accession>
<feature type="transmembrane region" description="Helical" evidence="8">
    <location>
        <begin position="29"/>
        <end position="47"/>
    </location>
</feature>
<dbReference type="Pfam" id="PF03799">
    <property type="entry name" value="FtsQ_DivIB_C"/>
    <property type="match status" value="1"/>
</dbReference>
<proteinExistence type="inferred from homology"/>
<evidence type="ECO:0000256" key="8">
    <source>
        <dbReference type="HAMAP-Rule" id="MF_00912"/>
    </source>
</evidence>
<evidence type="ECO:0000313" key="11">
    <source>
        <dbReference type="Proteomes" id="UP000019249"/>
    </source>
</evidence>
<evidence type="ECO:0000256" key="2">
    <source>
        <dbReference type="ARBA" id="ARBA00022475"/>
    </source>
</evidence>
<evidence type="ECO:0000313" key="10">
    <source>
        <dbReference type="EMBL" id="EUJ32079.1"/>
    </source>
</evidence>
<keyword evidence="11" id="KW-1185">Reference proteome</keyword>
<evidence type="ECO:0000256" key="7">
    <source>
        <dbReference type="ARBA" id="ARBA00023306"/>
    </source>
</evidence>
<dbReference type="Gene3D" id="3.10.20.310">
    <property type="entry name" value="membrane protein fhac"/>
    <property type="match status" value="1"/>
</dbReference>
<evidence type="ECO:0000259" key="9">
    <source>
        <dbReference type="PROSITE" id="PS51779"/>
    </source>
</evidence>
<dbReference type="Pfam" id="PF08478">
    <property type="entry name" value="POTRA_1"/>
    <property type="match status" value="1"/>
</dbReference>
<dbReference type="Gene3D" id="3.40.50.10960">
    <property type="match status" value="1"/>
</dbReference>
<dbReference type="InterPro" id="IPR034746">
    <property type="entry name" value="POTRA"/>
</dbReference>
<keyword evidence="2 8" id="KW-1003">Cell membrane</keyword>
<evidence type="ECO:0000256" key="4">
    <source>
        <dbReference type="ARBA" id="ARBA00022692"/>
    </source>
</evidence>